<reference evidence="3 4" key="1">
    <citation type="submission" date="2018-03" db="EMBL/GenBank/DDBJ databases">
        <title>Genomic Encyclopedia of Archaeal and Bacterial Type Strains, Phase II (KMG-II): from individual species to whole genera.</title>
        <authorList>
            <person name="Goeker M."/>
        </authorList>
    </citation>
    <scope>NUCLEOTIDE SEQUENCE [LARGE SCALE GENOMIC DNA]</scope>
    <source>
        <strain evidence="3 4">DSM 100214</strain>
    </source>
</reference>
<keyword evidence="1" id="KW-0812">Transmembrane</keyword>
<dbReference type="PROSITE" id="PS51781">
    <property type="entry name" value="SH3B"/>
    <property type="match status" value="1"/>
</dbReference>
<dbReference type="EMBL" id="QICL01000046">
    <property type="protein sequence ID" value="PXV58471.1"/>
    <property type="molecule type" value="Genomic_DNA"/>
</dbReference>
<dbReference type="Pfam" id="PF08239">
    <property type="entry name" value="SH3_3"/>
    <property type="match status" value="1"/>
</dbReference>
<proteinExistence type="predicted"/>
<evidence type="ECO:0000256" key="1">
    <source>
        <dbReference type="SAM" id="Phobius"/>
    </source>
</evidence>
<keyword evidence="1" id="KW-1133">Transmembrane helix</keyword>
<dbReference type="RefSeq" id="WP_110312607.1">
    <property type="nucleotide sequence ID" value="NZ_QICL01000046.1"/>
</dbReference>
<feature type="transmembrane region" description="Helical" evidence="1">
    <location>
        <begin position="262"/>
        <end position="279"/>
    </location>
</feature>
<accession>A0A2V3PHM2</accession>
<dbReference type="OrthoDB" id="1049096at2"/>
<feature type="transmembrane region" description="Helical" evidence="1">
    <location>
        <begin position="131"/>
        <end position="158"/>
    </location>
</feature>
<dbReference type="SMART" id="SM00287">
    <property type="entry name" value="SH3b"/>
    <property type="match status" value="1"/>
</dbReference>
<comment type="caution">
    <text evidence="3">The sequence shown here is derived from an EMBL/GenBank/DDBJ whole genome shotgun (WGS) entry which is preliminary data.</text>
</comment>
<dbReference type="InterPro" id="IPR052354">
    <property type="entry name" value="Cell_Wall_Dynamics_Protein"/>
</dbReference>
<sequence>MKKYIVIVVILLIPLLVNASETYIVKTNSSLNIRSGPGSKYKSIGQLTNGQTIQVESIDGDWAKIESNDDAAYINRNYIEIASHQIAGSMANNDFTTLSMILMYLLIVLSIILCFMRMARIDDDPHEGPSMVYFACLYFVICFIEIALAFIIVNNYTIYKFDWVRQIDSLIIVGITSIIGFCMFVYLLYNQIVSFFYVLSDLEYNSSYFNFKLGLISSIVSIIAWVICDSFFKEYSIYVIVFYLISQLIQTIVIFYKTGSQWMYGIIISLLMIIAPISISLMFVPFLYVFLPLCIIFLFMMFFSGGGSRSSSNTEYYQCYHDGEGLTQDDTGNSDNYIDKLNGGNYKREGYGRYRKM</sequence>
<feature type="transmembrane region" description="Helical" evidence="1">
    <location>
        <begin position="170"/>
        <end position="189"/>
    </location>
</feature>
<feature type="transmembrane region" description="Helical" evidence="1">
    <location>
        <begin position="6"/>
        <end position="25"/>
    </location>
</feature>
<organism evidence="3 4">
    <name type="scientific">Dysgonomonas alginatilytica</name>
    <dbReference type="NCBI Taxonomy" id="1605892"/>
    <lineage>
        <taxon>Bacteria</taxon>
        <taxon>Pseudomonadati</taxon>
        <taxon>Bacteroidota</taxon>
        <taxon>Bacteroidia</taxon>
        <taxon>Bacteroidales</taxon>
        <taxon>Dysgonomonadaceae</taxon>
        <taxon>Dysgonomonas</taxon>
    </lineage>
</organism>
<feature type="transmembrane region" description="Helical" evidence="1">
    <location>
        <begin position="209"/>
        <end position="228"/>
    </location>
</feature>
<protein>
    <submittedName>
        <fullName evidence="3">SH3 domain-containing protein</fullName>
    </submittedName>
</protein>
<feature type="transmembrane region" description="Helical" evidence="1">
    <location>
        <begin position="235"/>
        <end position="256"/>
    </location>
</feature>
<evidence type="ECO:0000259" key="2">
    <source>
        <dbReference type="PROSITE" id="PS51781"/>
    </source>
</evidence>
<name>A0A2V3PHM2_9BACT</name>
<feature type="transmembrane region" description="Helical" evidence="1">
    <location>
        <begin position="98"/>
        <end position="119"/>
    </location>
</feature>
<dbReference type="PANTHER" id="PTHR34408:SF1">
    <property type="entry name" value="GLYCOSYL HYDROLASE FAMILY 19 DOMAIN-CONTAINING PROTEIN HI_1415"/>
    <property type="match status" value="1"/>
</dbReference>
<keyword evidence="1" id="KW-0472">Membrane</keyword>
<dbReference type="InterPro" id="IPR003646">
    <property type="entry name" value="SH3-like_bac-type"/>
</dbReference>
<gene>
    <name evidence="3" type="ORF">CLV62_14622</name>
</gene>
<dbReference type="Proteomes" id="UP000247973">
    <property type="component" value="Unassembled WGS sequence"/>
</dbReference>
<dbReference type="AlphaFoldDB" id="A0A2V3PHM2"/>
<evidence type="ECO:0000313" key="3">
    <source>
        <dbReference type="EMBL" id="PXV58471.1"/>
    </source>
</evidence>
<feature type="domain" description="SH3b" evidence="2">
    <location>
        <begin position="20"/>
        <end position="83"/>
    </location>
</feature>
<dbReference type="Gene3D" id="2.30.30.40">
    <property type="entry name" value="SH3 Domains"/>
    <property type="match status" value="1"/>
</dbReference>
<keyword evidence="4" id="KW-1185">Reference proteome</keyword>
<dbReference type="PANTHER" id="PTHR34408">
    <property type="entry name" value="FAMILY PROTEIN, PUTATIVE-RELATED"/>
    <property type="match status" value="1"/>
</dbReference>
<feature type="transmembrane region" description="Helical" evidence="1">
    <location>
        <begin position="286"/>
        <end position="305"/>
    </location>
</feature>
<evidence type="ECO:0000313" key="4">
    <source>
        <dbReference type="Proteomes" id="UP000247973"/>
    </source>
</evidence>